<keyword evidence="1" id="KW-0175">Coiled coil</keyword>
<dbReference type="GO" id="GO:0016460">
    <property type="term" value="C:myosin II complex"/>
    <property type="evidence" value="ECO:0007669"/>
    <property type="project" value="TreeGrafter"/>
</dbReference>
<dbReference type="GO" id="GO:0051015">
    <property type="term" value="F:actin filament binding"/>
    <property type="evidence" value="ECO:0007669"/>
    <property type="project" value="TreeGrafter"/>
</dbReference>
<feature type="region of interest" description="Disordered" evidence="2">
    <location>
        <begin position="508"/>
        <end position="529"/>
    </location>
</feature>
<evidence type="ECO:0000259" key="3">
    <source>
        <dbReference type="SMART" id="SM00240"/>
    </source>
</evidence>
<evidence type="ECO:0000313" key="5">
    <source>
        <dbReference type="Proteomes" id="UP000187735"/>
    </source>
</evidence>
<feature type="region of interest" description="Disordered" evidence="2">
    <location>
        <begin position="893"/>
        <end position="935"/>
    </location>
</feature>
<feature type="compositionally biased region" description="Basic and acidic residues" evidence="2">
    <location>
        <begin position="1148"/>
        <end position="1159"/>
    </location>
</feature>
<gene>
    <name evidence="4" type="ORF">Fuma_03664</name>
</gene>
<feature type="coiled-coil region" evidence="1">
    <location>
        <begin position="261"/>
        <end position="394"/>
    </location>
</feature>
<dbReference type="PANTHER" id="PTHR45615">
    <property type="entry name" value="MYOSIN HEAVY CHAIN, NON-MUSCLE"/>
    <property type="match status" value="1"/>
</dbReference>
<feature type="region of interest" description="Disordered" evidence="2">
    <location>
        <begin position="857"/>
        <end position="881"/>
    </location>
</feature>
<evidence type="ECO:0000313" key="4">
    <source>
        <dbReference type="EMBL" id="APZ94043.1"/>
    </source>
</evidence>
<dbReference type="OrthoDB" id="207289at2"/>
<dbReference type="Pfam" id="PF00498">
    <property type="entry name" value="FHA"/>
    <property type="match status" value="1"/>
</dbReference>
<feature type="compositionally biased region" description="Basic and acidic residues" evidence="2">
    <location>
        <begin position="964"/>
        <end position="973"/>
    </location>
</feature>
<name>A0A1P8WJ15_9PLAN</name>
<dbReference type="GO" id="GO:0032982">
    <property type="term" value="C:myosin filament"/>
    <property type="evidence" value="ECO:0007669"/>
    <property type="project" value="TreeGrafter"/>
</dbReference>
<keyword evidence="5" id="KW-1185">Reference proteome</keyword>
<dbReference type="PANTHER" id="PTHR45615:SF40">
    <property type="entry name" value="MYOSIN HEAVY CHAIN, NON-MUSCLE"/>
    <property type="match status" value="1"/>
</dbReference>
<dbReference type="SUPFAM" id="SSF49879">
    <property type="entry name" value="SMAD/FHA domain"/>
    <property type="match status" value="1"/>
</dbReference>
<accession>A0A1P8WJ15</accession>
<feature type="region of interest" description="Disordered" evidence="2">
    <location>
        <begin position="231"/>
        <end position="250"/>
    </location>
</feature>
<dbReference type="InterPro" id="IPR000253">
    <property type="entry name" value="FHA_dom"/>
</dbReference>
<dbReference type="EMBL" id="CP017641">
    <property type="protein sequence ID" value="APZ94043.1"/>
    <property type="molecule type" value="Genomic_DNA"/>
</dbReference>
<dbReference type="GO" id="GO:0005737">
    <property type="term" value="C:cytoplasm"/>
    <property type="evidence" value="ECO:0007669"/>
    <property type="project" value="TreeGrafter"/>
</dbReference>
<dbReference type="STRING" id="1891926.Fuma_03664"/>
<feature type="region of interest" description="Disordered" evidence="2">
    <location>
        <begin position="762"/>
        <end position="837"/>
    </location>
</feature>
<evidence type="ECO:0000256" key="2">
    <source>
        <dbReference type="SAM" id="MobiDB-lite"/>
    </source>
</evidence>
<dbReference type="AlphaFoldDB" id="A0A1P8WJ15"/>
<protein>
    <submittedName>
        <fullName evidence="4">ATPase involved in DNA repair</fullName>
    </submittedName>
</protein>
<feature type="region of interest" description="Disordered" evidence="2">
    <location>
        <begin position="1100"/>
        <end position="1274"/>
    </location>
</feature>
<feature type="domain" description="FHA" evidence="3">
    <location>
        <begin position="38"/>
        <end position="87"/>
    </location>
</feature>
<feature type="compositionally biased region" description="Polar residues" evidence="2">
    <location>
        <begin position="1125"/>
        <end position="1147"/>
    </location>
</feature>
<feature type="coiled-coil region" evidence="1">
    <location>
        <begin position="618"/>
        <end position="756"/>
    </location>
</feature>
<dbReference type="KEGG" id="fmr:Fuma_03664"/>
<dbReference type="SMART" id="SM00240">
    <property type="entry name" value="FHA"/>
    <property type="match status" value="1"/>
</dbReference>
<dbReference type="Gene3D" id="2.60.200.20">
    <property type="match status" value="1"/>
</dbReference>
<dbReference type="Proteomes" id="UP000187735">
    <property type="component" value="Chromosome"/>
</dbReference>
<feature type="compositionally biased region" description="Low complexity" evidence="2">
    <location>
        <begin position="119"/>
        <end position="139"/>
    </location>
</feature>
<proteinExistence type="predicted"/>
<dbReference type="RefSeq" id="WP_158521056.1">
    <property type="nucleotide sequence ID" value="NZ_CP017641.1"/>
</dbReference>
<reference evidence="4 5" key="1">
    <citation type="journal article" date="2016" name="Front. Microbiol.">
        <title>Fuerstia marisgermanicae gen. nov., sp. nov., an Unusual Member of the Phylum Planctomycetes from the German Wadden Sea.</title>
        <authorList>
            <person name="Kohn T."/>
            <person name="Heuer A."/>
            <person name="Jogler M."/>
            <person name="Vollmers J."/>
            <person name="Boedeker C."/>
            <person name="Bunk B."/>
            <person name="Rast P."/>
            <person name="Borchert D."/>
            <person name="Glockner I."/>
            <person name="Freese H.M."/>
            <person name="Klenk H.P."/>
            <person name="Overmann J."/>
            <person name="Kaster A.K."/>
            <person name="Rohde M."/>
            <person name="Wiegand S."/>
            <person name="Jogler C."/>
        </authorList>
    </citation>
    <scope>NUCLEOTIDE SEQUENCE [LARGE SCALE GENOMIC DNA]</scope>
    <source>
        <strain evidence="4 5">NH11</strain>
    </source>
</reference>
<organism evidence="4 5">
    <name type="scientific">Fuerstiella marisgermanici</name>
    <dbReference type="NCBI Taxonomy" id="1891926"/>
    <lineage>
        <taxon>Bacteria</taxon>
        <taxon>Pseudomonadati</taxon>
        <taxon>Planctomycetota</taxon>
        <taxon>Planctomycetia</taxon>
        <taxon>Planctomycetales</taxon>
        <taxon>Planctomycetaceae</taxon>
        <taxon>Fuerstiella</taxon>
    </lineage>
</organism>
<feature type="coiled-coil region" evidence="1">
    <location>
        <begin position="537"/>
        <end position="582"/>
    </location>
</feature>
<sequence length="1274" mass="139148">MSFEPTPPHLMSENSLLTALVPLWDAGEETRVLAKDGEFTFGSDRSNKVRLLLNGVSPQHCRIVCANGDVTVQPIDSSPVHLNDVPVASEAALAAGDKLAIGPASFRVEHRRPKPTMRAAFSASPQPSASRPAGPMSPASAPPNRPGGRRASDAPAPPVPVVPSFARPAAKPNLAERQQRLLKEREVQLQNWQKQIDQRTEELDQRASQASEREAQLQQRAAAFEQRCAEVEAEQQQRSEAATREHEQRAAELEWDLATRSEQLTEREQAVEARHAALQQLESQLEEAATAGAESEAAVSAERDAAMQEVEELRTQLQQQETDLQVALAELEAQKQDHELHVSNVRSEFSEREATIAADLAASEEKAHALTQATIELDERIEQLDAAKDAFEAEKQDRLVETAAAEQKTSTRNEELAAWEAELEARHVEMADRVQNLKRLKAEAATAVSQEAEQPSHFVAESHEQAEQLEEARCELERVTAERDDIAAALEELRTAFERMRDDLLTAEESASQSAGEGDGTDQQQAAAAIAERDEALAAANEVLMAQVATVQELEERILQQASEFEAERQQLAEQLHAVEQSAEQNGSANTDESDLLQQIEQLKGELSSSNEGGGPSDELQTQQIEQYENSIRDLSAQLEEARNLIEQQSESDDGVEQEYIALIAELKQRLQEQDEQLKALTDEAAAHDQQAVAAEDSEEVKRLHRELDERTHVLDDREAELRERQRKLDQLEEEFATHRRELLEARQELEMARAELHVVSEPPAIEMPAHEEEPPADMSYESAHNLPSTFESDGEPHDDHNPPQVRSELAELFGIGSVSAAEPEQSDAREELAAVDDYSQETAAAVSMSFSEADNVLLEASTDDDLEAAATAGEDESEDDFVAQYMEQLLSRSRTGAGETLPAELSKKSEKPSTTKSNSANKDEKPPAAPRQTKSFIDAYMSGEYKESMAQPEPVAELPPEPAPKKPTEPRPKVDLHALRNEMASFRQLSTRSAESALAHHAKRQEKGGITTRVTICVALCLVCLFVLAAASSGLIPFGFVAWLSILAACTSGGELAYKIWQNKEKLKESAAILSHGSAVAPAASSTEDLIVEPPVDAGDAAAKLPSDTEDSQATTAPDAEMNVTETNVTDNNAADQTPANASATQERVETETDHTDAVENPITADLAATPESAGEVEVDTNSNAIDEPALVSDVEQPESSELDSEHPVAAEASSDQDVQKLTPKSWLDMMPASHVSTDAADESSHVDSATSDGHHSPESEFVEFDGEKYFEI</sequence>
<dbReference type="InterPro" id="IPR008984">
    <property type="entry name" value="SMAD_FHA_dom_sf"/>
</dbReference>
<feature type="compositionally biased region" description="Acidic residues" evidence="2">
    <location>
        <begin position="862"/>
        <end position="881"/>
    </location>
</feature>
<dbReference type="GO" id="GO:0000146">
    <property type="term" value="F:microfilament motor activity"/>
    <property type="evidence" value="ECO:0007669"/>
    <property type="project" value="TreeGrafter"/>
</dbReference>
<feature type="region of interest" description="Disordered" evidence="2">
    <location>
        <begin position="106"/>
        <end position="172"/>
    </location>
</feature>
<evidence type="ECO:0000256" key="1">
    <source>
        <dbReference type="SAM" id="Coils"/>
    </source>
</evidence>
<feature type="region of interest" description="Disordered" evidence="2">
    <location>
        <begin position="949"/>
        <end position="973"/>
    </location>
</feature>